<dbReference type="Proteomes" id="UP000241690">
    <property type="component" value="Unassembled WGS sequence"/>
</dbReference>
<evidence type="ECO:0000313" key="2">
    <source>
        <dbReference type="Proteomes" id="UP000241690"/>
    </source>
</evidence>
<dbReference type="RefSeq" id="XP_024778122.1">
    <property type="nucleotide sequence ID" value="XM_024922853.1"/>
</dbReference>
<dbReference type="AlphaFoldDB" id="A0A2T4AMZ6"/>
<dbReference type="STRING" id="983964.A0A2T4AMZ6"/>
<evidence type="ECO:0000313" key="1">
    <source>
        <dbReference type="EMBL" id="PTB58445.1"/>
    </source>
</evidence>
<feature type="non-terminal residue" evidence="1">
    <location>
        <position position="1"/>
    </location>
</feature>
<sequence>KLILFNLITKLPPLKKLVIKVLYDNIFIVVNKLIKITYFIPFKKASNIEELAYVIIKYIISSYKLLGDIISDRGNIFIFKF</sequence>
<accession>A0A2T4AMZ6</accession>
<protein>
    <recommendedName>
        <fullName evidence="3">Integrase catalytic domain-containing protein</fullName>
    </recommendedName>
</protein>
<reference evidence="1 2" key="1">
    <citation type="submission" date="2016-07" db="EMBL/GenBank/DDBJ databases">
        <title>Multiple horizontal gene transfer events from other fungi enriched the ability of initially mycotrophic Trichoderma (Ascomycota) to feed on dead plant biomass.</title>
        <authorList>
            <consortium name="DOE Joint Genome Institute"/>
            <person name="Aerts A."/>
            <person name="Atanasova L."/>
            <person name="Chenthamara K."/>
            <person name="Zhang J."/>
            <person name="Grujic M."/>
            <person name="Henrissat B."/>
            <person name="Kuo A."/>
            <person name="Salamov A."/>
            <person name="Lipzen A."/>
            <person name="Labutti K."/>
            <person name="Barry K."/>
            <person name="Miao Y."/>
            <person name="Rahimi M.J."/>
            <person name="Shen Q."/>
            <person name="Grigoriev I.V."/>
            <person name="Kubicek C.P."/>
            <person name="Druzhinina I.S."/>
        </authorList>
    </citation>
    <scope>NUCLEOTIDE SEQUENCE [LARGE SCALE GENOMIC DNA]</scope>
    <source>
        <strain evidence="1 2">CBS 226.95</strain>
    </source>
</reference>
<dbReference type="EMBL" id="KZ679677">
    <property type="protein sequence ID" value="PTB58445.1"/>
    <property type="molecule type" value="Genomic_DNA"/>
</dbReference>
<dbReference type="GeneID" id="36631436"/>
<organism evidence="1 2">
    <name type="scientific">Trichoderma harzianum CBS 226.95</name>
    <dbReference type="NCBI Taxonomy" id="983964"/>
    <lineage>
        <taxon>Eukaryota</taxon>
        <taxon>Fungi</taxon>
        <taxon>Dikarya</taxon>
        <taxon>Ascomycota</taxon>
        <taxon>Pezizomycotina</taxon>
        <taxon>Sordariomycetes</taxon>
        <taxon>Hypocreomycetidae</taxon>
        <taxon>Hypocreales</taxon>
        <taxon>Hypocreaceae</taxon>
        <taxon>Trichoderma</taxon>
    </lineage>
</organism>
<evidence type="ECO:0008006" key="3">
    <source>
        <dbReference type="Google" id="ProtNLM"/>
    </source>
</evidence>
<name>A0A2T4AMZ6_TRIHA</name>
<proteinExistence type="predicted"/>
<keyword evidence="2" id="KW-1185">Reference proteome</keyword>
<gene>
    <name evidence="1" type="ORF">M431DRAFT_79684</name>
</gene>